<reference evidence="1 2" key="1">
    <citation type="journal article" date="2019" name="Sci. Rep.">
        <title>Orb-weaving spider Araneus ventricosus genome elucidates the spidroin gene catalogue.</title>
        <authorList>
            <person name="Kono N."/>
            <person name="Nakamura H."/>
            <person name="Ohtoshi R."/>
            <person name="Moran D.A.P."/>
            <person name="Shinohara A."/>
            <person name="Yoshida Y."/>
            <person name="Fujiwara M."/>
            <person name="Mori M."/>
            <person name="Tomita M."/>
            <person name="Arakawa K."/>
        </authorList>
    </citation>
    <scope>NUCLEOTIDE SEQUENCE [LARGE SCALE GENOMIC DNA]</scope>
</reference>
<name>A0A4Y2QRC9_ARAVE</name>
<protein>
    <submittedName>
        <fullName evidence="1">Uncharacterized protein</fullName>
    </submittedName>
</protein>
<dbReference type="EMBL" id="BGPR01014596">
    <property type="protein sequence ID" value="GBN65917.1"/>
    <property type="molecule type" value="Genomic_DNA"/>
</dbReference>
<comment type="caution">
    <text evidence="1">The sequence shown here is derived from an EMBL/GenBank/DDBJ whole genome shotgun (WGS) entry which is preliminary data.</text>
</comment>
<gene>
    <name evidence="1" type="ORF">AVEN_44379_1</name>
</gene>
<organism evidence="1 2">
    <name type="scientific">Araneus ventricosus</name>
    <name type="common">Orbweaver spider</name>
    <name type="synonym">Epeira ventricosa</name>
    <dbReference type="NCBI Taxonomy" id="182803"/>
    <lineage>
        <taxon>Eukaryota</taxon>
        <taxon>Metazoa</taxon>
        <taxon>Ecdysozoa</taxon>
        <taxon>Arthropoda</taxon>
        <taxon>Chelicerata</taxon>
        <taxon>Arachnida</taxon>
        <taxon>Araneae</taxon>
        <taxon>Araneomorphae</taxon>
        <taxon>Entelegynae</taxon>
        <taxon>Araneoidea</taxon>
        <taxon>Araneidae</taxon>
        <taxon>Araneus</taxon>
    </lineage>
</organism>
<dbReference type="AlphaFoldDB" id="A0A4Y2QRC9"/>
<evidence type="ECO:0000313" key="2">
    <source>
        <dbReference type="Proteomes" id="UP000499080"/>
    </source>
</evidence>
<evidence type="ECO:0000313" key="1">
    <source>
        <dbReference type="EMBL" id="GBN65917.1"/>
    </source>
</evidence>
<keyword evidence="2" id="KW-1185">Reference proteome</keyword>
<sequence>MLNPVGAWWPSGKVPVLEPEGFKSPYSTEDPPRARVYVTLVHVKSDIVCQTSFRFCGTEFGEEVSAQMSSSSTDSDSNYEVLPKITTVLLLNGTSI</sequence>
<proteinExistence type="predicted"/>
<accession>A0A4Y2QRC9</accession>
<dbReference type="Proteomes" id="UP000499080">
    <property type="component" value="Unassembled WGS sequence"/>
</dbReference>